<keyword evidence="2" id="KW-1185">Reference proteome</keyword>
<sequence length="125" mass="14522">MNQVRNHLIQYAQPPQEAGGIPFTDEKLRDRVSFTISTVPYQLTVCVCVCVCVRARACVRALSPISYPHLLLFCGRTLIYMLPGRYFANVMKCHHQFTGSRRASWITWWAWFNQLKGFKTELRLP</sequence>
<dbReference type="Proteomes" id="UP000527355">
    <property type="component" value="Unassembled WGS sequence"/>
</dbReference>
<comment type="caution">
    <text evidence="1">The sequence shown here is derived from an EMBL/GenBank/DDBJ whole genome shotgun (WGS) entry which is preliminary data.</text>
</comment>
<organism evidence="1 2">
    <name type="scientific">Myotis myotis</name>
    <name type="common">Greater mouse-eared bat</name>
    <name type="synonym">Vespertilio myotis</name>
    <dbReference type="NCBI Taxonomy" id="51298"/>
    <lineage>
        <taxon>Eukaryota</taxon>
        <taxon>Metazoa</taxon>
        <taxon>Chordata</taxon>
        <taxon>Craniata</taxon>
        <taxon>Vertebrata</taxon>
        <taxon>Euteleostomi</taxon>
        <taxon>Mammalia</taxon>
        <taxon>Eutheria</taxon>
        <taxon>Laurasiatheria</taxon>
        <taxon>Chiroptera</taxon>
        <taxon>Yangochiroptera</taxon>
        <taxon>Vespertilionidae</taxon>
        <taxon>Myotis</taxon>
    </lineage>
</organism>
<proteinExistence type="predicted"/>
<accession>A0A7J7TTR4</accession>
<evidence type="ECO:0000313" key="2">
    <source>
        <dbReference type="Proteomes" id="UP000527355"/>
    </source>
</evidence>
<reference evidence="1 2" key="1">
    <citation type="journal article" date="2020" name="Nature">
        <title>Six reference-quality genomes reveal evolution of bat adaptations.</title>
        <authorList>
            <person name="Jebb D."/>
            <person name="Huang Z."/>
            <person name="Pippel M."/>
            <person name="Hughes G.M."/>
            <person name="Lavrichenko K."/>
            <person name="Devanna P."/>
            <person name="Winkler S."/>
            <person name="Jermiin L.S."/>
            <person name="Skirmuntt E.C."/>
            <person name="Katzourakis A."/>
            <person name="Burkitt-Gray L."/>
            <person name="Ray D.A."/>
            <person name="Sullivan K.A.M."/>
            <person name="Roscito J.G."/>
            <person name="Kirilenko B.M."/>
            <person name="Davalos L.M."/>
            <person name="Corthals A.P."/>
            <person name="Power M.L."/>
            <person name="Jones G."/>
            <person name="Ransome R.D."/>
            <person name="Dechmann D.K.N."/>
            <person name="Locatelli A.G."/>
            <person name="Puechmaille S.J."/>
            <person name="Fedrigo O."/>
            <person name="Jarvis E.D."/>
            <person name="Hiller M."/>
            <person name="Vernes S.C."/>
            <person name="Myers E.W."/>
            <person name="Teeling E.C."/>
        </authorList>
    </citation>
    <scope>NUCLEOTIDE SEQUENCE [LARGE SCALE GENOMIC DNA]</scope>
    <source>
        <strain evidence="1">MMyoMyo1</strain>
        <tissue evidence="1">Flight muscle</tissue>
    </source>
</reference>
<dbReference type="EMBL" id="JABWUV010000015">
    <property type="protein sequence ID" value="KAF6303994.1"/>
    <property type="molecule type" value="Genomic_DNA"/>
</dbReference>
<dbReference type="AlphaFoldDB" id="A0A7J7TTR4"/>
<gene>
    <name evidence="1" type="ORF">mMyoMyo1_008973</name>
</gene>
<name>A0A7J7TTR4_MYOMY</name>
<evidence type="ECO:0000313" key="1">
    <source>
        <dbReference type="EMBL" id="KAF6303994.1"/>
    </source>
</evidence>
<protein>
    <submittedName>
        <fullName evidence="1">Uncharacterized protein</fullName>
    </submittedName>
</protein>